<comment type="caution">
    <text evidence="1">The sequence shown here is derived from an EMBL/GenBank/DDBJ whole genome shotgun (WGS) entry which is preliminary data.</text>
</comment>
<proteinExistence type="predicted"/>
<protein>
    <submittedName>
        <fullName evidence="1">Uncharacterized protein</fullName>
    </submittedName>
</protein>
<name>A0AAN7Q7X1_9COLE</name>
<keyword evidence="2" id="KW-1185">Reference proteome</keyword>
<reference evidence="2" key="1">
    <citation type="submission" date="2023-01" db="EMBL/GenBank/DDBJ databases">
        <title>Key to firefly adult light organ development and bioluminescence: homeobox transcription factors regulate luciferase expression and transportation to peroxisome.</title>
        <authorList>
            <person name="Fu X."/>
        </authorList>
    </citation>
    <scope>NUCLEOTIDE SEQUENCE [LARGE SCALE GENOMIC DNA]</scope>
</reference>
<sequence>MYRLHKFVIHIQVEKGLILFNGKHELRLYIEKYLFFIYVQSLIAEPFSSRSLTDKAEIKRLGRPTPNLNIIQSVSSKKRSFNRTFNRAIYNKHTWICGCEIKNALFCFPCLLFGGESSWTKTGFTDLNHSGDRIKKHTLSEKHDYC</sequence>
<dbReference type="Proteomes" id="UP001353858">
    <property type="component" value="Unassembled WGS sequence"/>
</dbReference>
<accession>A0AAN7Q7X1</accession>
<evidence type="ECO:0000313" key="2">
    <source>
        <dbReference type="Proteomes" id="UP001353858"/>
    </source>
</evidence>
<dbReference type="AlphaFoldDB" id="A0AAN7Q7X1"/>
<evidence type="ECO:0000313" key="1">
    <source>
        <dbReference type="EMBL" id="KAK4885247.1"/>
    </source>
</evidence>
<gene>
    <name evidence="1" type="ORF">RN001_001518</name>
</gene>
<dbReference type="EMBL" id="JARPUR010000001">
    <property type="protein sequence ID" value="KAK4885247.1"/>
    <property type="molecule type" value="Genomic_DNA"/>
</dbReference>
<organism evidence="1 2">
    <name type="scientific">Aquatica leii</name>
    <dbReference type="NCBI Taxonomy" id="1421715"/>
    <lineage>
        <taxon>Eukaryota</taxon>
        <taxon>Metazoa</taxon>
        <taxon>Ecdysozoa</taxon>
        <taxon>Arthropoda</taxon>
        <taxon>Hexapoda</taxon>
        <taxon>Insecta</taxon>
        <taxon>Pterygota</taxon>
        <taxon>Neoptera</taxon>
        <taxon>Endopterygota</taxon>
        <taxon>Coleoptera</taxon>
        <taxon>Polyphaga</taxon>
        <taxon>Elateriformia</taxon>
        <taxon>Elateroidea</taxon>
        <taxon>Lampyridae</taxon>
        <taxon>Luciolinae</taxon>
        <taxon>Aquatica</taxon>
    </lineage>
</organism>